<name>A0A512B5S6_9BACT</name>
<dbReference type="CDD" id="cd00093">
    <property type="entry name" value="HTH_XRE"/>
    <property type="match status" value="1"/>
</dbReference>
<feature type="domain" description="HTH cro/C1-type" evidence="2">
    <location>
        <begin position="56"/>
        <end position="110"/>
    </location>
</feature>
<evidence type="ECO:0000313" key="4">
    <source>
        <dbReference type="Proteomes" id="UP000321532"/>
    </source>
</evidence>
<keyword evidence="4" id="KW-1185">Reference proteome</keyword>
<proteinExistence type="predicted"/>
<gene>
    <name evidence="3" type="ORF">AAE02nite_49890</name>
</gene>
<organism evidence="3 4">
    <name type="scientific">Adhaeribacter aerolatus</name>
    <dbReference type="NCBI Taxonomy" id="670289"/>
    <lineage>
        <taxon>Bacteria</taxon>
        <taxon>Pseudomonadati</taxon>
        <taxon>Bacteroidota</taxon>
        <taxon>Cytophagia</taxon>
        <taxon>Cytophagales</taxon>
        <taxon>Hymenobacteraceae</taxon>
        <taxon>Adhaeribacter</taxon>
    </lineage>
</organism>
<accession>A0A512B5S6</accession>
<reference evidence="3 4" key="1">
    <citation type="submission" date="2019-07" db="EMBL/GenBank/DDBJ databases">
        <title>Whole genome shotgun sequence of Adhaeribacter aerolatus NBRC 106133.</title>
        <authorList>
            <person name="Hosoyama A."/>
            <person name="Uohara A."/>
            <person name="Ohji S."/>
            <person name="Ichikawa N."/>
        </authorList>
    </citation>
    <scope>NUCLEOTIDE SEQUENCE [LARGE SCALE GENOMIC DNA]</scope>
    <source>
        <strain evidence="3 4">NBRC 106133</strain>
    </source>
</reference>
<evidence type="ECO:0000313" key="3">
    <source>
        <dbReference type="EMBL" id="GEO07325.1"/>
    </source>
</evidence>
<dbReference type="RefSeq" id="WP_246151249.1">
    <property type="nucleotide sequence ID" value="NZ_BJYS01000058.1"/>
</dbReference>
<dbReference type="Proteomes" id="UP000321532">
    <property type="component" value="Unassembled WGS sequence"/>
</dbReference>
<sequence length="123" mass="13885">MMNMNESIAKELKSVTPPKKRFSSEDIKTRYYGEKGTPERERFESVLELDLACEQIKKLRKAKDLTQDQLGAMIGVKKAQISRLEKGDTNVTVGTLVKVFKALNANVSLKIEMDTPENTSIHI</sequence>
<evidence type="ECO:0000259" key="2">
    <source>
        <dbReference type="PROSITE" id="PS50943"/>
    </source>
</evidence>
<feature type="region of interest" description="Disordered" evidence="1">
    <location>
        <begin position="1"/>
        <end position="21"/>
    </location>
</feature>
<dbReference type="SUPFAM" id="SSF47413">
    <property type="entry name" value="lambda repressor-like DNA-binding domains"/>
    <property type="match status" value="1"/>
</dbReference>
<dbReference type="AlphaFoldDB" id="A0A512B5S6"/>
<dbReference type="SMART" id="SM00530">
    <property type="entry name" value="HTH_XRE"/>
    <property type="match status" value="1"/>
</dbReference>
<dbReference type="InterPro" id="IPR001387">
    <property type="entry name" value="Cro/C1-type_HTH"/>
</dbReference>
<dbReference type="PROSITE" id="PS50943">
    <property type="entry name" value="HTH_CROC1"/>
    <property type="match status" value="1"/>
</dbReference>
<dbReference type="Pfam" id="PF01381">
    <property type="entry name" value="HTH_3"/>
    <property type="match status" value="1"/>
</dbReference>
<dbReference type="InterPro" id="IPR010982">
    <property type="entry name" value="Lambda_DNA-bd_dom_sf"/>
</dbReference>
<dbReference type="Gene3D" id="1.10.260.40">
    <property type="entry name" value="lambda repressor-like DNA-binding domains"/>
    <property type="match status" value="1"/>
</dbReference>
<evidence type="ECO:0000256" key="1">
    <source>
        <dbReference type="SAM" id="MobiDB-lite"/>
    </source>
</evidence>
<protein>
    <submittedName>
        <fullName evidence="3">Transcriptional regulator</fullName>
    </submittedName>
</protein>
<dbReference type="GO" id="GO:0003677">
    <property type="term" value="F:DNA binding"/>
    <property type="evidence" value="ECO:0007669"/>
    <property type="project" value="InterPro"/>
</dbReference>
<dbReference type="EMBL" id="BJYS01000058">
    <property type="protein sequence ID" value="GEO07325.1"/>
    <property type="molecule type" value="Genomic_DNA"/>
</dbReference>
<comment type="caution">
    <text evidence="3">The sequence shown here is derived from an EMBL/GenBank/DDBJ whole genome shotgun (WGS) entry which is preliminary data.</text>
</comment>